<dbReference type="PRINTS" id="PR01590">
    <property type="entry name" value="HTHFIS"/>
</dbReference>
<dbReference type="Gene3D" id="1.10.10.60">
    <property type="entry name" value="Homeodomain-like"/>
    <property type="match status" value="1"/>
</dbReference>
<keyword evidence="3" id="KW-1185">Reference proteome</keyword>
<dbReference type="InterPro" id="IPR002197">
    <property type="entry name" value="HTH_Fis"/>
</dbReference>
<dbReference type="RefSeq" id="WP_009769582.1">
    <property type="nucleotide sequence ID" value="NZ_AKAU01000241.1"/>
</dbReference>
<evidence type="ECO:0000313" key="3">
    <source>
        <dbReference type="Proteomes" id="UP000004980"/>
    </source>
</evidence>
<reference evidence="2 3" key="1">
    <citation type="journal article" date="2012" name="J. Bacteriol.">
        <title>Draft Genome Sequence of the Soil Bacterium Burkholderia terrae Strain BS001, Which Interacts with Fungal Surface Structures.</title>
        <authorList>
            <person name="Nazir R."/>
            <person name="Hansen M.A."/>
            <person name="Sorensen S."/>
            <person name="van Elsas J.D."/>
        </authorList>
    </citation>
    <scope>NUCLEOTIDE SEQUENCE [LARGE SCALE GENOMIC DNA]</scope>
    <source>
        <strain evidence="2 3">BS001</strain>
    </source>
</reference>
<feature type="domain" description="DNA binding HTH" evidence="1">
    <location>
        <begin position="16"/>
        <end position="49"/>
    </location>
</feature>
<organism evidence="2 3">
    <name type="scientific">Paraburkholderia hospita</name>
    <dbReference type="NCBI Taxonomy" id="169430"/>
    <lineage>
        <taxon>Bacteria</taxon>
        <taxon>Pseudomonadati</taxon>
        <taxon>Pseudomonadota</taxon>
        <taxon>Betaproteobacteria</taxon>
        <taxon>Burkholderiales</taxon>
        <taxon>Burkholderiaceae</taxon>
        <taxon>Paraburkholderia</taxon>
    </lineage>
</organism>
<evidence type="ECO:0000313" key="2">
    <source>
        <dbReference type="EMBL" id="EIM95598.1"/>
    </source>
</evidence>
<name>A0ABN0FA97_9BURK</name>
<dbReference type="Pfam" id="PF02954">
    <property type="entry name" value="HTH_8"/>
    <property type="match status" value="1"/>
</dbReference>
<dbReference type="InterPro" id="IPR009057">
    <property type="entry name" value="Homeodomain-like_sf"/>
</dbReference>
<dbReference type="SUPFAM" id="SSF46689">
    <property type="entry name" value="Homeodomain-like"/>
    <property type="match status" value="1"/>
</dbReference>
<proteinExistence type="predicted"/>
<gene>
    <name evidence="2" type="ORF">WQE_38429</name>
</gene>
<dbReference type="EMBL" id="AKAU01000241">
    <property type="protein sequence ID" value="EIM95598.1"/>
    <property type="molecule type" value="Genomic_DNA"/>
</dbReference>
<evidence type="ECO:0000259" key="1">
    <source>
        <dbReference type="Pfam" id="PF02954"/>
    </source>
</evidence>
<protein>
    <recommendedName>
        <fullName evidence="1">DNA binding HTH domain-containing protein</fullName>
    </recommendedName>
</protein>
<dbReference type="Proteomes" id="UP000004980">
    <property type="component" value="Unassembled WGS sequence"/>
</dbReference>
<accession>A0ABN0FA97</accession>
<comment type="caution">
    <text evidence="2">The sequence shown here is derived from an EMBL/GenBank/DDBJ whole genome shotgun (WGS) entry which is preliminary data.</text>
</comment>
<sequence length="62" mass="7020">MQPGTVCEPLDENFKKWLLAAIENCDGNLSTLAKTYGISRSTLYRKVRRLEIDVSQFRSKGA</sequence>